<organism evidence="2 3">
    <name type="scientific">Methermicoccus shengliensis</name>
    <dbReference type="NCBI Taxonomy" id="660064"/>
    <lineage>
        <taxon>Archaea</taxon>
        <taxon>Methanobacteriati</taxon>
        <taxon>Methanobacteriota</taxon>
        <taxon>Stenosarchaea group</taxon>
        <taxon>Methanomicrobia</taxon>
        <taxon>Methanosarcinales</taxon>
        <taxon>Methermicoccaceae</taxon>
        <taxon>Methermicoccus</taxon>
    </lineage>
</organism>
<gene>
    <name evidence="2" type="ORF">HA299_06250</name>
</gene>
<dbReference type="AlphaFoldDB" id="A0A832RXW1"/>
<sequence length="247" mass="28462">MRINGDAMKISKELNITGVIIKPSDIRELAKKVYEEYESDNESDRKRINFILKGNDETQYESEDIEIFSDRGILDTRRIIGIEMTYFNYSNNKRISIKLDHTVRDYGWGNSISVSGSNELWVNGIIKNFEGIISNWEKQVILPHKYGWFLAIIFMIIFVGGIGLLCLNFLSKLEWSIAFGFSFGISFWLASYLVDELKKLYPIVELRTGPEHTQVEAKKRRKVYAIISIGVIPLIISLVVELIKIII</sequence>
<proteinExistence type="predicted"/>
<evidence type="ECO:0000313" key="3">
    <source>
        <dbReference type="Proteomes" id="UP000600363"/>
    </source>
</evidence>
<evidence type="ECO:0000313" key="2">
    <source>
        <dbReference type="EMBL" id="HIH70193.1"/>
    </source>
</evidence>
<feature type="transmembrane region" description="Helical" evidence="1">
    <location>
        <begin position="146"/>
        <end position="170"/>
    </location>
</feature>
<feature type="transmembrane region" description="Helical" evidence="1">
    <location>
        <begin position="223"/>
        <end position="246"/>
    </location>
</feature>
<dbReference type="Proteomes" id="UP000600363">
    <property type="component" value="Unassembled WGS sequence"/>
</dbReference>
<keyword evidence="1" id="KW-0812">Transmembrane</keyword>
<keyword evidence="1" id="KW-0472">Membrane</keyword>
<feature type="transmembrane region" description="Helical" evidence="1">
    <location>
        <begin position="176"/>
        <end position="194"/>
    </location>
</feature>
<name>A0A832RXW1_9EURY</name>
<dbReference type="RefSeq" id="WP_157203028.1">
    <property type="nucleotide sequence ID" value="NZ_DUIH01000021.1"/>
</dbReference>
<evidence type="ECO:0000256" key="1">
    <source>
        <dbReference type="SAM" id="Phobius"/>
    </source>
</evidence>
<dbReference type="EMBL" id="DUIH01000021">
    <property type="protein sequence ID" value="HIH70193.1"/>
    <property type="molecule type" value="Genomic_DNA"/>
</dbReference>
<reference evidence="2" key="1">
    <citation type="journal article" date="2020" name="bioRxiv">
        <title>A rank-normalized archaeal taxonomy based on genome phylogeny resolves widespread incomplete and uneven classifications.</title>
        <authorList>
            <person name="Rinke C."/>
            <person name="Chuvochina M."/>
            <person name="Mussig A.J."/>
            <person name="Chaumeil P.-A."/>
            <person name="Waite D.W."/>
            <person name="Whitman W.B."/>
            <person name="Parks D.H."/>
            <person name="Hugenholtz P."/>
        </authorList>
    </citation>
    <scope>NUCLEOTIDE SEQUENCE</scope>
    <source>
        <strain evidence="2">UBA12518</strain>
    </source>
</reference>
<keyword evidence="1" id="KW-1133">Transmembrane helix</keyword>
<accession>A0A832RXW1</accession>
<protein>
    <submittedName>
        <fullName evidence="2">Uncharacterized protein</fullName>
    </submittedName>
</protein>
<comment type="caution">
    <text evidence="2">The sequence shown here is derived from an EMBL/GenBank/DDBJ whole genome shotgun (WGS) entry which is preliminary data.</text>
</comment>